<dbReference type="EMBL" id="LAJX01000084">
    <property type="protein sequence ID" value="KJV06838.1"/>
    <property type="molecule type" value="Genomic_DNA"/>
</dbReference>
<dbReference type="OrthoDB" id="582231at2"/>
<evidence type="ECO:0000313" key="1">
    <source>
        <dbReference type="EMBL" id="KJV06838.1"/>
    </source>
</evidence>
<reference evidence="1 2" key="2">
    <citation type="journal article" date="2016" name="Microb. Ecol.">
        <title>Genome Characteristics of a Novel Type I Methanotroph (Sn10-6) Isolated from a Flooded Indian Rice Field.</title>
        <authorList>
            <person name="Rahalkar M.C."/>
            <person name="Pandit P.S."/>
            <person name="Dhakephalkar P.K."/>
            <person name="Pore S."/>
            <person name="Arora P."/>
            <person name="Kapse N."/>
        </authorList>
    </citation>
    <scope>NUCLEOTIDE SEQUENCE [LARGE SCALE GENOMIC DNA]</scope>
    <source>
        <strain evidence="1 2">Sn10-6</strain>
    </source>
</reference>
<dbReference type="Proteomes" id="UP000033684">
    <property type="component" value="Unassembled WGS sequence"/>
</dbReference>
<organism evidence="1 2">
    <name type="scientific">Methylocucumis oryzae</name>
    <dbReference type="NCBI Taxonomy" id="1632867"/>
    <lineage>
        <taxon>Bacteria</taxon>
        <taxon>Pseudomonadati</taxon>
        <taxon>Pseudomonadota</taxon>
        <taxon>Gammaproteobacteria</taxon>
        <taxon>Methylococcales</taxon>
        <taxon>Methylococcaceae</taxon>
        <taxon>Methylocucumis</taxon>
    </lineage>
</organism>
<evidence type="ECO:0000313" key="2">
    <source>
        <dbReference type="Proteomes" id="UP000033684"/>
    </source>
</evidence>
<gene>
    <name evidence="1" type="ORF">VZ94_08640</name>
</gene>
<dbReference type="RefSeq" id="WP_045778921.1">
    <property type="nucleotide sequence ID" value="NZ_LAJX01000084.1"/>
</dbReference>
<proteinExistence type="predicted"/>
<name>A0A0F3IJY4_9GAMM</name>
<protein>
    <submittedName>
        <fullName evidence="1">Uncharacterized protein</fullName>
    </submittedName>
</protein>
<comment type="caution">
    <text evidence="1">The sequence shown here is derived from an EMBL/GenBank/DDBJ whole genome shotgun (WGS) entry which is preliminary data.</text>
</comment>
<reference evidence="2" key="1">
    <citation type="submission" date="2015-03" db="EMBL/GenBank/DDBJ databases">
        <title>Draft genome sequence of a novel methanotroph (Sn10-6) isolated from flooded ricefield rhizosphere in India.</title>
        <authorList>
            <person name="Pandit P.S."/>
            <person name="Pore S.D."/>
            <person name="Arora P."/>
            <person name="Kapse N.G."/>
            <person name="Dhakephalkar P.K."/>
            <person name="Rahalkar M.C."/>
        </authorList>
    </citation>
    <scope>NUCLEOTIDE SEQUENCE [LARGE SCALE GENOMIC DNA]</scope>
    <source>
        <strain evidence="2">Sn10-6</strain>
    </source>
</reference>
<dbReference type="AlphaFoldDB" id="A0A0F3IJY4"/>
<keyword evidence="2" id="KW-1185">Reference proteome</keyword>
<sequence>MTEEIELKLLSEIEALKQEIQQIKNESFDKKPIFQYSKIRDSDLESVLDIDRSLDKSAFKQWFAYTTPIDETTQAFFNNLIEENEPLIDSYSEEDLKVNFLVPILNKVHFKSFENNIRDFYELPLRYETARFIFTGTTDFVVASGLIKSKTPYFFIQEFKRQEEFGNPRPQLVAELISAVELNQWRHIKGAYIIGAMWHFVILEKLAEDKYRYFVSQHFDSMRLDDLIAIYQRLLFIKQEIIALQKQVADL</sequence>
<accession>A0A0F3IJY4</accession>